<keyword evidence="2" id="KW-1185">Reference proteome</keyword>
<gene>
    <name evidence="1" type="ORF">QR680_008528</name>
</gene>
<protein>
    <recommendedName>
        <fullName evidence="3">F-box domain-containing protein</fullName>
    </recommendedName>
</protein>
<evidence type="ECO:0000313" key="1">
    <source>
        <dbReference type="EMBL" id="KAK0424174.1"/>
    </source>
</evidence>
<name>A0AA39M894_9BILA</name>
<sequence>MLSLLPYTATEAVCRHLSVAELRALGEACVGGFFPQIVRETQIRRYSHNFFSFSVTPEREVEILAFRRLMTQTESIDLQHLCPLMIASKNTLLLSSHKYYAAKTHSERRSLELLAWIAQIPNLRVVVEDVEETENPVFHKLLATLRGALRLPALLIVQSRAPSTQLHGLLLDSMASSSLRQLKVNLATPGFQKQLFAFVTGGNWTTVHIKSELPYSFFESVLNFWNSPKSSTMLKPCHRTIMFNMIRTPNVERNTDYDIPHPSDPKFVMRVSTNYAADHDLRLISILVEIVNMESRACIDYAFFAESDSKLINDP</sequence>
<comment type="caution">
    <text evidence="1">The sequence shown here is derived from an EMBL/GenBank/DDBJ whole genome shotgun (WGS) entry which is preliminary data.</text>
</comment>
<reference evidence="1" key="1">
    <citation type="submission" date="2023-06" db="EMBL/GenBank/DDBJ databases">
        <title>Genomic analysis of the entomopathogenic nematode Steinernema hermaphroditum.</title>
        <authorList>
            <person name="Schwarz E.M."/>
            <person name="Heppert J.K."/>
            <person name="Baniya A."/>
            <person name="Schwartz H.T."/>
            <person name="Tan C.-H."/>
            <person name="Antoshechkin I."/>
            <person name="Sternberg P.W."/>
            <person name="Goodrich-Blair H."/>
            <person name="Dillman A.R."/>
        </authorList>
    </citation>
    <scope>NUCLEOTIDE SEQUENCE</scope>
    <source>
        <strain evidence="1">PS9179</strain>
        <tissue evidence="1">Whole animal</tissue>
    </source>
</reference>
<organism evidence="1 2">
    <name type="scientific">Steinernema hermaphroditum</name>
    <dbReference type="NCBI Taxonomy" id="289476"/>
    <lineage>
        <taxon>Eukaryota</taxon>
        <taxon>Metazoa</taxon>
        <taxon>Ecdysozoa</taxon>
        <taxon>Nematoda</taxon>
        <taxon>Chromadorea</taxon>
        <taxon>Rhabditida</taxon>
        <taxon>Tylenchina</taxon>
        <taxon>Panagrolaimomorpha</taxon>
        <taxon>Strongyloidoidea</taxon>
        <taxon>Steinernematidae</taxon>
        <taxon>Steinernema</taxon>
    </lineage>
</organism>
<dbReference type="EMBL" id="JAUCMV010000001">
    <property type="protein sequence ID" value="KAK0424174.1"/>
    <property type="molecule type" value="Genomic_DNA"/>
</dbReference>
<dbReference type="Proteomes" id="UP001175271">
    <property type="component" value="Unassembled WGS sequence"/>
</dbReference>
<proteinExistence type="predicted"/>
<evidence type="ECO:0000313" key="2">
    <source>
        <dbReference type="Proteomes" id="UP001175271"/>
    </source>
</evidence>
<accession>A0AA39M894</accession>
<evidence type="ECO:0008006" key="3">
    <source>
        <dbReference type="Google" id="ProtNLM"/>
    </source>
</evidence>
<dbReference type="AlphaFoldDB" id="A0AA39M894"/>